<dbReference type="AlphaFoldDB" id="A0A975KI78"/>
<evidence type="ECO:0000313" key="1">
    <source>
        <dbReference type="EMBL" id="QUT45979.1"/>
    </source>
</evidence>
<name>A0A975KI78_9BACE</name>
<evidence type="ECO:0000313" key="2">
    <source>
        <dbReference type="Proteomes" id="UP000679226"/>
    </source>
</evidence>
<dbReference type="KEGG" id="beg:INE88_02803"/>
<organism evidence="1 2">
    <name type="scientific">Bacteroides eggerthii</name>
    <dbReference type="NCBI Taxonomy" id="28111"/>
    <lineage>
        <taxon>Bacteria</taxon>
        <taxon>Pseudomonadati</taxon>
        <taxon>Bacteroidota</taxon>
        <taxon>Bacteroidia</taxon>
        <taxon>Bacteroidales</taxon>
        <taxon>Bacteroidaceae</taxon>
        <taxon>Bacteroides</taxon>
    </lineage>
</organism>
<dbReference type="RefSeq" id="WP_211454233.1">
    <property type="nucleotide sequence ID" value="NZ_CP072227.1"/>
</dbReference>
<proteinExistence type="predicted"/>
<protein>
    <submittedName>
        <fullName evidence="1">Uncharacterized protein</fullName>
    </submittedName>
</protein>
<gene>
    <name evidence="1" type="ORF">INE88_02803</name>
</gene>
<reference evidence="1" key="1">
    <citation type="journal article" date="2021" name="PLoS Genet.">
        <title>Mobile Type VI secretion system loci of the gut Bacteroidales display extensive intra-ecosystem transfer, multi-species spread and geographical clustering.</title>
        <authorList>
            <person name="Garcia-Bayona L."/>
            <person name="Coyne M.J."/>
            <person name="Comstock L.E."/>
        </authorList>
    </citation>
    <scope>NUCLEOTIDE SEQUENCE</scope>
    <source>
        <strain evidence="1">CL11T00C20</strain>
    </source>
</reference>
<sequence length="345" mass="41068">MMNRIFINTHNGDSGWILRILIEDIQREAEMLGYECNFGDYKDYKGEEIYYDFNYHIAVPVKEAKHNSVFYTHLNIDLDEKHLISMKNEFDSFICMSPEDAQFLLELGFDSKKVFGLTLPVRNTYIKPISIGIFSACYNDGRKNEAWLTDFCRENPLAQLANFVFIGPRWERVVKELGQYDCSSEWHNVSRKLPYEYQFQQNKLTNLDYYIYMGMDGGAMGTYDAYSQCVPLCVTFDGFHKSIPDLDYIFDNKEGFFTELTKIITKHKRRLDYFALHTPSNYVKWLIDVWEGKVENRITDEDKKCLSFHKVVDKKRSQYYRLNFLRFKIYLSTFIHRYMIKRSLK</sequence>
<dbReference type="Proteomes" id="UP000679226">
    <property type="component" value="Chromosome"/>
</dbReference>
<accession>A0A975KI78</accession>
<dbReference type="EMBL" id="CP072227">
    <property type="protein sequence ID" value="QUT45979.1"/>
    <property type="molecule type" value="Genomic_DNA"/>
</dbReference>